<dbReference type="Pfam" id="PF14384">
    <property type="entry name" value="BrnA_antitoxin"/>
    <property type="match status" value="1"/>
</dbReference>
<dbReference type="KEGG" id="gai:IMCC3135_33560"/>
<protein>
    <recommendedName>
        <fullName evidence="3">Antitoxin</fullName>
    </recommendedName>
</protein>
<dbReference type="Proteomes" id="UP000250079">
    <property type="component" value="Chromosome"/>
</dbReference>
<keyword evidence="2" id="KW-1185">Reference proteome</keyword>
<dbReference type="EMBL" id="CP018632">
    <property type="protein sequence ID" value="ASJ76753.1"/>
    <property type="molecule type" value="Genomic_DNA"/>
</dbReference>
<organism evidence="1 2">
    <name type="scientific">Granulosicoccus antarcticus IMCC3135</name>
    <dbReference type="NCBI Taxonomy" id="1192854"/>
    <lineage>
        <taxon>Bacteria</taxon>
        <taxon>Pseudomonadati</taxon>
        <taxon>Pseudomonadota</taxon>
        <taxon>Gammaproteobacteria</taxon>
        <taxon>Chromatiales</taxon>
        <taxon>Granulosicoccaceae</taxon>
        <taxon>Granulosicoccus</taxon>
    </lineage>
</organism>
<dbReference type="RefSeq" id="WP_088921494.1">
    <property type="nucleotide sequence ID" value="NZ_CP018632.1"/>
</dbReference>
<evidence type="ECO:0008006" key="3">
    <source>
        <dbReference type="Google" id="ProtNLM"/>
    </source>
</evidence>
<accession>A0A2Z2NZR6</accession>
<dbReference type="InterPro" id="IPR025528">
    <property type="entry name" value="BrnA_antitoxin"/>
</dbReference>
<proteinExistence type="predicted"/>
<evidence type="ECO:0000313" key="1">
    <source>
        <dbReference type="EMBL" id="ASJ76753.1"/>
    </source>
</evidence>
<dbReference type="OrthoDB" id="5297245at2"/>
<name>A0A2Z2NZR6_9GAMM</name>
<reference evidence="1 2" key="1">
    <citation type="submission" date="2016-12" db="EMBL/GenBank/DDBJ databases">
        <authorList>
            <person name="Song W.-J."/>
            <person name="Kurnit D.M."/>
        </authorList>
    </citation>
    <scope>NUCLEOTIDE SEQUENCE [LARGE SCALE GENOMIC DNA]</scope>
    <source>
        <strain evidence="1 2">IMCC3135</strain>
    </source>
</reference>
<sequence>MRDHYDFTKMKGRKNPYTKLLKQPVTMRLDKDTVAYFKALSEQMGIPYQSLINLYLRDCAMNQRTLEMKWIGGDKK</sequence>
<gene>
    <name evidence="1" type="ORF">IMCC3135_33560</name>
</gene>
<evidence type="ECO:0000313" key="2">
    <source>
        <dbReference type="Proteomes" id="UP000250079"/>
    </source>
</evidence>
<dbReference type="AlphaFoldDB" id="A0A2Z2NZR6"/>